<comment type="caution">
    <text evidence="3">The sequence shown here is derived from an EMBL/GenBank/DDBJ whole genome shotgun (WGS) entry which is preliminary data.</text>
</comment>
<evidence type="ECO:0000313" key="5">
    <source>
        <dbReference type="EMBL" id="KAG7172479.1"/>
    </source>
</evidence>
<dbReference type="EMBL" id="JAHLQT010010983">
    <property type="protein sequence ID" value="KAG7172479.1"/>
    <property type="molecule type" value="Genomic_DNA"/>
</dbReference>
<dbReference type="AlphaFoldDB" id="A0A8J5JJ92"/>
<keyword evidence="6" id="KW-1185">Reference proteome</keyword>
<sequence>MITVVVNKLQLMCEFRELAKAMEASIHRRGTPKARRGSEKIKFRDFPSGSEPDERKTAGEAEEASCYHRY</sequence>
<accession>A0A8J5JJ92</accession>
<feature type="region of interest" description="Disordered" evidence="1">
    <location>
        <begin position="26"/>
        <end position="70"/>
    </location>
</feature>
<evidence type="ECO:0000256" key="1">
    <source>
        <dbReference type="SAM" id="MobiDB-lite"/>
    </source>
</evidence>
<dbReference type="EMBL" id="JAHLQT010033821">
    <property type="protein sequence ID" value="KAG7159102.1"/>
    <property type="molecule type" value="Genomic_DNA"/>
</dbReference>
<dbReference type="EMBL" id="JAHLQT010023866">
    <property type="protein sequence ID" value="KAG7165709.1"/>
    <property type="molecule type" value="Genomic_DNA"/>
</dbReference>
<name>A0A8J5JJ92_HOMAM</name>
<dbReference type="Proteomes" id="UP000747542">
    <property type="component" value="Unassembled WGS sequence"/>
</dbReference>
<organism evidence="3 6">
    <name type="scientific">Homarus americanus</name>
    <name type="common">American lobster</name>
    <dbReference type="NCBI Taxonomy" id="6706"/>
    <lineage>
        <taxon>Eukaryota</taxon>
        <taxon>Metazoa</taxon>
        <taxon>Ecdysozoa</taxon>
        <taxon>Arthropoda</taxon>
        <taxon>Crustacea</taxon>
        <taxon>Multicrustacea</taxon>
        <taxon>Malacostraca</taxon>
        <taxon>Eumalacostraca</taxon>
        <taxon>Eucarida</taxon>
        <taxon>Decapoda</taxon>
        <taxon>Pleocyemata</taxon>
        <taxon>Astacidea</taxon>
        <taxon>Nephropoidea</taxon>
        <taxon>Nephropidae</taxon>
        <taxon>Homarus</taxon>
    </lineage>
</organism>
<evidence type="ECO:0000313" key="4">
    <source>
        <dbReference type="EMBL" id="KAG7165709.1"/>
    </source>
</evidence>
<evidence type="ECO:0000313" key="3">
    <source>
        <dbReference type="EMBL" id="KAG7159102.1"/>
    </source>
</evidence>
<protein>
    <submittedName>
        <fullName evidence="3">Uncharacterized protein</fullName>
    </submittedName>
</protein>
<reference evidence="3" key="1">
    <citation type="journal article" date="2021" name="Sci. Adv.">
        <title>The American lobster genome reveals insights on longevity, neural, and immune adaptations.</title>
        <authorList>
            <person name="Polinski J.M."/>
            <person name="Zimin A.V."/>
            <person name="Clark K.F."/>
            <person name="Kohn A.B."/>
            <person name="Sadowski N."/>
            <person name="Timp W."/>
            <person name="Ptitsyn A."/>
            <person name="Khanna P."/>
            <person name="Romanova D.Y."/>
            <person name="Williams P."/>
            <person name="Greenwood S.J."/>
            <person name="Moroz L.L."/>
            <person name="Walt D.R."/>
            <person name="Bodnar A.G."/>
        </authorList>
    </citation>
    <scope>NUCLEOTIDE SEQUENCE</scope>
    <source>
        <strain evidence="3">GMGI-L3</strain>
    </source>
</reference>
<evidence type="ECO:0000313" key="2">
    <source>
        <dbReference type="EMBL" id="KAG7156143.1"/>
    </source>
</evidence>
<proteinExistence type="predicted"/>
<feature type="compositionally biased region" description="Basic and acidic residues" evidence="1">
    <location>
        <begin position="36"/>
        <end position="45"/>
    </location>
</feature>
<dbReference type="EMBL" id="JAHLQT010039899">
    <property type="protein sequence ID" value="KAG7156143.1"/>
    <property type="molecule type" value="Genomic_DNA"/>
</dbReference>
<gene>
    <name evidence="3" type="ORF">Hamer_G026723</name>
    <name evidence="4" type="ORF">Hamer_G027714</name>
    <name evidence="5" type="ORF">Hamer_G027786</name>
    <name evidence="2" type="ORF">Hamer_G028473</name>
</gene>
<evidence type="ECO:0000313" key="6">
    <source>
        <dbReference type="Proteomes" id="UP000747542"/>
    </source>
</evidence>